<dbReference type="PANTHER" id="PTHR45644">
    <property type="entry name" value="AAA ATPASE, PUTATIVE (AFU_ORTHOLOGUE AFUA_2G12920)-RELATED-RELATED"/>
    <property type="match status" value="1"/>
</dbReference>
<keyword evidence="10" id="KW-1185">Reference proteome</keyword>
<organism evidence="9 10">
    <name type="scientific">Rehmannia glutinosa</name>
    <name type="common">Chinese foxglove</name>
    <dbReference type="NCBI Taxonomy" id="99300"/>
    <lineage>
        <taxon>Eukaryota</taxon>
        <taxon>Viridiplantae</taxon>
        <taxon>Streptophyta</taxon>
        <taxon>Embryophyta</taxon>
        <taxon>Tracheophyta</taxon>
        <taxon>Spermatophyta</taxon>
        <taxon>Magnoliopsida</taxon>
        <taxon>eudicotyledons</taxon>
        <taxon>Gunneridae</taxon>
        <taxon>Pentapetalae</taxon>
        <taxon>asterids</taxon>
        <taxon>lamiids</taxon>
        <taxon>Lamiales</taxon>
        <taxon>Orobanchaceae</taxon>
        <taxon>Rehmannieae</taxon>
        <taxon>Rehmannia</taxon>
    </lineage>
</organism>
<evidence type="ECO:0000256" key="3">
    <source>
        <dbReference type="ARBA" id="ARBA00022787"/>
    </source>
</evidence>
<dbReference type="Pfam" id="PF00004">
    <property type="entry name" value="AAA"/>
    <property type="match status" value="2"/>
</dbReference>
<evidence type="ECO:0000256" key="5">
    <source>
        <dbReference type="ARBA" id="ARBA00023128"/>
    </source>
</evidence>
<dbReference type="PANTHER" id="PTHR45644:SF56">
    <property type="entry name" value="AAA ATPASE, PUTATIVE (AFU_ORTHOLOGUE AFUA_2G12920)-RELATED"/>
    <property type="match status" value="1"/>
</dbReference>
<evidence type="ECO:0000256" key="2">
    <source>
        <dbReference type="ARBA" id="ARBA00022741"/>
    </source>
</evidence>
<dbReference type="InterPro" id="IPR003959">
    <property type="entry name" value="ATPase_AAA_core"/>
</dbReference>
<dbReference type="SMART" id="SM00382">
    <property type="entry name" value="AAA"/>
    <property type="match status" value="1"/>
</dbReference>
<dbReference type="InterPro" id="IPR003593">
    <property type="entry name" value="AAA+_ATPase"/>
</dbReference>
<keyword evidence="4 6" id="KW-0067">ATP-binding</keyword>
<comment type="similarity">
    <text evidence="6">Belongs to the AAA ATPase family.</text>
</comment>
<keyword evidence="3" id="KW-0472">Membrane</keyword>
<dbReference type="Gene3D" id="1.10.8.60">
    <property type="match status" value="1"/>
</dbReference>
<dbReference type="SUPFAM" id="SSF52540">
    <property type="entry name" value="P-loop containing nucleoside triphosphate hydrolases"/>
    <property type="match status" value="1"/>
</dbReference>
<dbReference type="Pfam" id="PF24933">
    <property type="entry name" value="DUF7751"/>
    <property type="match status" value="1"/>
</dbReference>
<dbReference type="EMBL" id="JABTTQ020001789">
    <property type="protein sequence ID" value="KAK6128254.1"/>
    <property type="molecule type" value="Genomic_DNA"/>
</dbReference>
<reference evidence="9 10" key="1">
    <citation type="journal article" date="2021" name="Comput. Struct. Biotechnol. J.">
        <title>De novo genome assembly of the potent medicinal plant Rehmannia glutinosa using nanopore technology.</title>
        <authorList>
            <person name="Ma L."/>
            <person name="Dong C."/>
            <person name="Song C."/>
            <person name="Wang X."/>
            <person name="Zheng X."/>
            <person name="Niu Y."/>
            <person name="Chen S."/>
            <person name="Feng W."/>
        </authorList>
    </citation>
    <scope>NUCLEOTIDE SEQUENCE [LARGE SCALE GENOMIC DNA]</scope>
    <source>
        <strain evidence="9">DH-2019</strain>
    </source>
</reference>
<comment type="caution">
    <text evidence="9">The sequence shown here is derived from an EMBL/GenBank/DDBJ whole genome shotgun (WGS) entry which is preliminary data.</text>
</comment>
<feature type="compositionally biased region" description="Acidic residues" evidence="7">
    <location>
        <begin position="62"/>
        <end position="92"/>
    </location>
</feature>
<dbReference type="Gene3D" id="3.40.50.300">
    <property type="entry name" value="P-loop containing nucleotide triphosphate hydrolases"/>
    <property type="match status" value="2"/>
</dbReference>
<evidence type="ECO:0000256" key="4">
    <source>
        <dbReference type="ARBA" id="ARBA00022840"/>
    </source>
</evidence>
<feature type="region of interest" description="Disordered" evidence="7">
    <location>
        <begin position="56"/>
        <end position="94"/>
    </location>
</feature>
<dbReference type="Proteomes" id="UP001318860">
    <property type="component" value="Unassembled WGS sequence"/>
</dbReference>
<name>A0ABR0V0I1_REHGL</name>
<evidence type="ECO:0000256" key="7">
    <source>
        <dbReference type="SAM" id="MobiDB-lite"/>
    </source>
</evidence>
<keyword evidence="2 6" id="KW-0547">Nucleotide-binding</keyword>
<proteinExistence type="inferred from homology"/>
<dbReference type="InterPro" id="IPR056653">
    <property type="entry name" value="DUF7751"/>
</dbReference>
<accession>A0ABR0V0I1</accession>
<evidence type="ECO:0000259" key="8">
    <source>
        <dbReference type="SMART" id="SM00382"/>
    </source>
</evidence>
<feature type="domain" description="AAA+ ATPase" evidence="8">
    <location>
        <begin position="461"/>
        <end position="570"/>
    </location>
</feature>
<dbReference type="InterPro" id="IPR051701">
    <property type="entry name" value="Mito_OM_Translocase_MSP1"/>
</dbReference>
<dbReference type="PROSITE" id="PS00674">
    <property type="entry name" value="AAA"/>
    <property type="match status" value="1"/>
</dbReference>
<dbReference type="Pfam" id="PF17862">
    <property type="entry name" value="AAA_lid_3"/>
    <property type="match status" value="1"/>
</dbReference>
<evidence type="ECO:0000313" key="10">
    <source>
        <dbReference type="Proteomes" id="UP001318860"/>
    </source>
</evidence>
<gene>
    <name evidence="9" type="ORF">DH2020_038003</name>
</gene>
<keyword evidence="5" id="KW-0496">Mitochondrion</keyword>
<sequence>MKPYLSSGTELYRERLVRALAKDLQVPVLVLESSVLPPYLRSPAVENFQEISQTALTAGNSESDEETSDDEETSGSEEDDITSGEESTDCSDDECKSCLSTAKSSEKAVCRLKEGDTFSRSVAICEFFIHNAPILSSGQRGEVHEVNGNKVAIIFFISGLETKEAERDEKSPEPPIHWFDVKHIEHDNDAQMYDCYVAMEVLCQVLESQQPIVVYFSGSFWWLLRAVSKVTREEFFDKVEEMFDHLSGRMILIYGHNKWEAGLPCSLERLIKGLKATYRYEENEIRRLFTNVVYIKPPKEEDLLKTFCKKIEEDKSALISRSNFREMHKILKEHGLLCMDLEHVNTDGVILNKQKAEKIVGWATNHYLSSCHLPSVKENRLHVPHARLKEQEVESKNPSQRLKDLARNKYQRSFISAVVHPGEIGVKFDDVGALEDVKKALNELVILPMKRPELFSHGNLLRVGILLFGPPGTGKTLLAKALATEAGANFLNITPSSIASKVDALLSARGGYTEHDSARKVRNEFMAAWDGLRSKDSQRILILGATNRPFDLDDAVIRRMPRRIYVGLPDVENRLKILKILLAKENLESGFYFEQLAMDTEGYSGSDLKNLCVAAAYRPLQELLEKESKGDRRDGVPALRPLKLDDFINSKVKVGPSVAYNSASLIELREWNEQYGGGSRRKSPFGF</sequence>
<dbReference type="InterPro" id="IPR003960">
    <property type="entry name" value="ATPase_AAA_CS"/>
</dbReference>
<evidence type="ECO:0000256" key="6">
    <source>
        <dbReference type="RuleBase" id="RU003651"/>
    </source>
</evidence>
<keyword evidence="3" id="KW-1000">Mitochondrion outer membrane</keyword>
<dbReference type="InterPro" id="IPR041569">
    <property type="entry name" value="AAA_lid_3"/>
</dbReference>
<comment type="subcellular location">
    <subcellularLocation>
        <location evidence="1">Mitochondrion outer membrane</location>
        <topology evidence="1">Single-pass membrane protein</topology>
    </subcellularLocation>
</comment>
<evidence type="ECO:0000313" key="9">
    <source>
        <dbReference type="EMBL" id="KAK6128254.1"/>
    </source>
</evidence>
<protein>
    <recommendedName>
        <fullName evidence="8">AAA+ ATPase domain-containing protein</fullName>
    </recommendedName>
</protein>
<evidence type="ECO:0000256" key="1">
    <source>
        <dbReference type="ARBA" id="ARBA00004572"/>
    </source>
</evidence>
<dbReference type="InterPro" id="IPR027417">
    <property type="entry name" value="P-loop_NTPase"/>
</dbReference>